<sequence length="202" mass="23014">MEKILHKKRKNTPYRVIGGIVLKKCVGCSKHLPLERFYPNRHPKSGGAYGVSHLCKVHTIEASLIKQNSNKFYRLASDCKQRAKRGGFPCMRTKDLARYLEDLFNAQIGKCFYTDLEMAWDLNPSNSRLHMEVEKLEPRLGYTAGNIVFSIKSVNSLKGYLGLDAFLAYIKASSHPFRNKILKCKKRAMANETLVSLAINFK</sequence>
<dbReference type="EMBL" id="VNJI01000017">
    <property type="protein sequence ID" value="TVY09100.1"/>
    <property type="molecule type" value="Genomic_DNA"/>
</dbReference>
<accession>A0A559KAD8</accession>
<dbReference type="OrthoDB" id="505503at2"/>
<protein>
    <submittedName>
        <fullName evidence="1">Uncharacterized protein</fullName>
    </submittedName>
</protein>
<dbReference type="AlphaFoldDB" id="A0A559KAD8"/>
<name>A0A559KAD8_9BACL</name>
<evidence type="ECO:0000313" key="2">
    <source>
        <dbReference type="Proteomes" id="UP000317036"/>
    </source>
</evidence>
<organism evidence="1 2">
    <name type="scientific">Paenibacillus cremeus</name>
    <dbReference type="NCBI Taxonomy" id="2163881"/>
    <lineage>
        <taxon>Bacteria</taxon>
        <taxon>Bacillati</taxon>
        <taxon>Bacillota</taxon>
        <taxon>Bacilli</taxon>
        <taxon>Bacillales</taxon>
        <taxon>Paenibacillaceae</taxon>
        <taxon>Paenibacillus</taxon>
    </lineage>
</organism>
<dbReference type="Gene3D" id="3.30.40.220">
    <property type="match status" value="1"/>
</dbReference>
<evidence type="ECO:0000313" key="1">
    <source>
        <dbReference type="EMBL" id="TVY09100.1"/>
    </source>
</evidence>
<proteinExistence type="predicted"/>
<keyword evidence="2" id="KW-1185">Reference proteome</keyword>
<gene>
    <name evidence="1" type="ORF">FPZ49_15430</name>
</gene>
<dbReference type="RefSeq" id="WP_144848177.1">
    <property type="nucleotide sequence ID" value="NZ_VNJI01000017.1"/>
</dbReference>
<reference evidence="1 2" key="1">
    <citation type="submission" date="2019-07" db="EMBL/GenBank/DDBJ databases">
        <authorList>
            <person name="Kim J."/>
        </authorList>
    </citation>
    <scope>NUCLEOTIDE SEQUENCE [LARGE SCALE GENOMIC DNA]</scope>
    <source>
        <strain evidence="1 2">JC52</strain>
    </source>
</reference>
<dbReference type="Proteomes" id="UP000317036">
    <property type="component" value="Unassembled WGS sequence"/>
</dbReference>
<comment type="caution">
    <text evidence="1">The sequence shown here is derived from an EMBL/GenBank/DDBJ whole genome shotgun (WGS) entry which is preliminary data.</text>
</comment>